<reference evidence="1 2" key="1">
    <citation type="submission" date="2024-02" db="EMBL/GenBank/DDBJ databases">
        <title>Expansion and revision of Xanthobacter and proposal of Roseixanthobacter gen. nov.</title>
        <authorList>
            <person name="Soltysiak M.P.M."/>
            <person name="Jalihal A."/>
            <person name="Ory A."/>
            <person name="Chrisophersen C."/>
            <person name="Lee A.D."/>
            <person name="Boulton J."/>
            <person name="Springer M."/>
        </authorList>
    </citation>
    <scope>NUCLEOTIDE SEQUENCE [LARGE SCALE GENOMIC DNA]</scope>
    <source>
        <strain evidence="1 2">23A</strain>
    </source>
</reference>
<evidence type="ECO:0000313" key="2">
    <source>
        <dbReference type="Proteomes" id="UP001604002"/>
    </source>
</evidence>
<comment type="caution">
    <text evidence="1">The sequence shown here is derived from an EMBL/GenBank/DDBJ whole genome shotgun (WGS) entry which is preliminary data.</text>
</comment>
<dbReference type="Proteomes" id="UP001604002">
    <property type="component" value="Unassembled WGS sequence"/>
</dbReference>
<name>A0ABW6ZTU2_9HYPH</name>
<evidence type="ECO:0000313" key="1">
    <source>
        <dbReference type="EMBL" id="MFG1371480.1"/>
    </source>
</evidence>
<sequence>MATGGVILGRFDGTPRLRVARPGFDVTDPDLSDQQLAFDSAWPEILTVLDANWNLTTGVATESWSYNGSTFARYYRSVSFPTLPWEPICIGWDRGLDGSGRVVYMQTMCSTHVDHCTFKVRNTAKASAYIIFANPLLSADTREADLSGSHGVLLGNHPTRGPGLYVSRKGADVLTCTDTDLRFDSNRQPFQIVEAGVVWATPYNSNPTGTAVWKISQNITLEGSYPNFPPILLLGGADTAGIWSAEITWLSASSFNVTMTTSTSQAIQYVIPAYDPTYVGGADTASTRRVRIDADDGLKISKRNIDVNTASGSQLLLDTAKSVLHVRQRAAHDAIPAFVGFQSTDLTDNAGGPPLGFYAGYRYGRWWCAGGTIATDELSIASPTGTVPSTFSYELAAWASIDKIWSGWASGHSSTAFRAAIVTHSAAYAGEEALYSGPALASESVYTDFASATVGGGPSNWSIRFGMFQTVGLRVAAVAGSVSGKAIWPYIASSTTYPECEATYDPIGIVGDCDMLFGCQLIGGPSTVPFEVMYKWSATDNYQVAGFKCDVSGGVATNKRAYYGYRYYSSIVLVGGSVYSATESVGSYSERTYGWSYGTWYWYRLNVKGGMRRIKVWPRGTPEPKGWLIAFAGPGDSTGRVGLHMYPNPTPQGYLDFISVCSTGRPAWGPV</sequence>
<proteinExistence type="predicted"/>
<dbReference type="RefSeq" id="WP_393991461.1">
    <property type="nucleotide sequence ID" value="NZ_JBAFVH010000002.1"/>
</dbReference>
<dbReference type="EMBL" id="JBAFVH010000002">
    <property type="protein sequence ID" value="MFG1371480.1"/>
    <property type="molecule type" value="Genomic_DNA"/>
</dbReference>
<gene>
    <name evidence="1" type="ORF">V5F32_04820</name>
</gene>
<evidence type="ECO:0008006" key="3">
    <source>
        <dbReference type="Google" id="ProtNLM"/>
    </source>
</evidence>
<organism evidence="1 2">
    <name type="scientific">Xanthobacter oligotrophicus</name>
    <dbReference type="NCBI Taxonomy" id="2607286"/>
    <lineage>
        <taxon>Bacteria</taxon>
        <taxon>Pseudomonadati</taxon>
        <taxon>Pseudomonadota</taxon>
        <taxon>Alphaproteobacteria</taxon>
        <taxon>Hyphomicrobiales</taxon>
        <taxon>Xanthobacteraceae</taxon>
        <taxon>Xanthobacter</taxon>
    </lineage>
</organism>
<protein>
    <recommendedName>
        <fullName evidence="3">Minor tail protein</fullName>
    </recommendedName>
</protein>
<accession>A0ABW6ZTU2</accession>
<keyword evidence="2" id="KW-1185">Reference proteome</keyword>